<dbReference type="GO" id="GO:0097216">
    <property type="term" value="F:guanosine tetraphosphate binding"/>
    <property type="evidence" value="ECO:0007669"/>
    <property type="project" value="UniProtKB-ARBA"/>
</dbReference>
<dbReference type="Pfam" id="PF00679">
    <property type="entry name" value="EFG_C"/>
    <property type="match status" value="1"/>
</dbReference>
<dbReference type="EMBL" id="QFYR01000001">
    <property type="protein sequence ID" value="RAK58074.1"/>
    <property type="molecule type" value="Genomic_DNA"/>
</dbReference>
<keyword evidence="5" id="KW-0342">GTP-binding</keyword>
<sequence length="676" mass="72081">MPIPTAGSVRALALVGPTSAGKTTLLEALLLATGALERRGGGTADKVGDTSPEAKARGHSVELNLAGFDFMGDRYAVVDCPGSLEFCADLDSAVPAVDLAIVVAEPDPAKAALLQPTLRDLERLGVPHALFINKMDQARGALDELLAALAPVSAAPLVARQIPTWDGERVSGFIDLALERAYLYRPGEPSAQVEIPGELAEVEAQARFHMMEQLADFDDALLEQLLSDMVPSRDAVFTDLVREMNEGLIVPVFFGSALNGFGIRRLLKALRHEAPLPDRAAERVGVDGAGAYVLKTAYAGQSGKLAYARTFGRALEDNADLTLPSGEKSRVGGLFGVQGASLAKIASARPGDICAIGKVESATAGQILSMTGQPQKARAAAEARRPLFSVALSARHRKDDVRLSGALAKIVEEDPGLRLTHDSEGRQVLLAGQGEGHVRLALERLRRRFGVEIDTAQPRTPYRETILRAVTQRARHKKQSGGHGQFADVTIEVQPLPRGSGFMFDSRVLGGAVPKQWIPAVADGVRDGLAKGPLGFPVTDLAVTLLDGQTHSVDSSEMAFRMAGRLAIEEALAQAGSILLEPIERLVVYSPTPAASNVTSALTARRGQILGLGPREDWRGWERIEAYLPQSERQDLIAELRGLTQGLGAFEADFHHMAELTGRLAAEASGRQRAEA</sequence>
<feature type="domain" description="Elongation factor EFG" evidence="7">
    <location>
        <begin position="578"/>
        <end position="668"/>
    </location>
</feature>
<evidence type="ECO:0000259" key="8">
    <source>
        <dbReference type="SMART" id="SM00889"/>
    </source>
</evidence>
<organism evidence="9 10">
    <name type="scientific">Phenylobacterium deserti</name>
    <dbReference type="NCBI Taxonomy" id="1914756"/>
    <lineage>
        <taxon>Bacteria</taxon>
        <taxon>Pseudomonadati</taxon>
        <taxon>Pseudomonadota</taxon>
        <taxon>Alphaproteobacteria</taxon>
        <taxon>Caulobacterales</taxon>
        <taxon>Caulobacteraceae</taxon>
        <taxon>Phenylobacterium</taxon>
    </lineage>
</organism>
<dbReference type="SMART" id="SM00889">
    <property type="entry name" value="EFG_IV"/>
    <property type="match status" value="1"/>
</dbReference>
<dbReference type="InterPro" id="IPR035649">
    <property type="entry name" value="EFG_V"/>
</dbReference>
<dbReference type="Proteomes" id="UP000249725">
    <property type="component" value="Unassembled WGS sequence"/>
</dbReference>
<proteinExistence type="predicted"/>
<name>A0A328AWW5_9CAUL</name>
<keyword evidence="3 9" id="KW-0251">Elongation factor</keyword>
<evidence type="ECO:0000256" key="6">
    <source>
        <dbReference type="ARBA" id="ARBA00024731"/>
    </source>
</evidence>
<dbReference type="GO" id="GO:0032790">
    <property type="term" value="P:ribosome disassembly"/>
    <property type="evidence" value="ECO:0007669"/>
    <property type="project" value="TreeGrafter"/>
</dbReference>
<dbReference type="Gene3D" id="3.40.50.300">
    <property type="entry name" value="P-loop containing nucleotide triphosphate hydrolases"/>
    <property type="match status" value="1"/>
</dbReference>
<evidence type="ECO:0000256" key="2">
    <source>
        <dbReference type="ARBA" id="ARBA00022741"/>
    </source>
</evidence>
<reference evidence="10" key="1">
    <citation type="submission" date="2018-05" db="EMBL/GenBank/DDBJ databases">
        <authorList>
            <person name="Li X."/>
        </authorList>
    </citation>
    <scope>NUCLEOTIDE SEQUENCE [LARGE SCALE GENOMIC DNA]</scope>
    <source>
        <strain evidence="10">YIM 73061</strain>
    </source>
</reference>
<dbReference type="InterPro" id="IPR000640">
    <property type="entry name" value="EFG_V-like"/>
</dbReference>
<dbReference type="Gene3D" id="2.40.30.10">
    <property type="entry name" value="Translation factors"/>
    <property type="match status" value="1"/>
</dbReference>
<evidence type="ECO:0000256" key="1">
    <source>
        <dbReference type="ARBA" id="ARBA00017872"/>
    </source>
</evidence>
<dbReference type="AlphaFoldDB" id="A0A328AWW5"/>
<evidence type="ECO:0000259" key="7">
    <source>
        <dbReference type="SMART" id="SM00838"/>
    </source>
</evidence>
<dbReference type="InterPro" id="IPR035647">
    <property type="entry name" value="EFG_III/V"/>
</dbReference>
<dbReference type="RefSeq" id="WP_111514524.1">
    <property type="nucleotide sequence ID" value="NZ_QFYR01000001.1"/>
</dbReference>
<dbReference type="Pfam" id="PF03764">
    <property type="entry name" value="EFG_IV"/>
    <property type="match status" value="1"/>
</dbReference>
<dbReference type="InterPro" id="IPR000795">
    <property type="entry name" value="T_Tr_GTP-bd_dom"/>
</dbReference>
<dbReference type="CDD" id="cd03713">
    <property type="entry name" value="EFG_mtEFG_C"/>
    <property type="match status" value="1"/>
</dbReference>
<dbReference type="InterPro" id="IPR027417">
    <property type="entry name" value="P-loop_NTPase"/>
</dbReference>
<comment type="caution">
    <text evidence="9">The sequence shown here is derived from an EMBL/GenBank/DDBJ whole genome shotgun (WGS) entry which is preliminary data.</text>
</comment>
<comment type="function">
    <text evidence="6">Catalyzes the GTP-dependent ribosomal translocation step during translation elongation. During this step, the ribosome changes from the pre-translocational (PRE) to the post-translocational (POST) state as the newly formed A-site-bound peptidyl-tRNA and P-site-bound deacylated tRNA move to the P and E sites, respectively. Catalyzes the coordinated movement of the two tRNA molecules, the mRNA and conformational changes in the ribosome.</text>
</comment>
<evidence type="ECO:0000313" key="9">
    <source>
        <dbReference type="EMBL" id="RAK58074.1"/>
    </source>
</evidence>
<dbReference type="PANTHER" id="PTHR43261:SF7">
    <property type="entry name" value="ELONGATION FACTOR G-LIKE PROTEIN"/>
    <property type="match status" value="1"/>
</dbReference>
<dbReference type="Pfam" id="PF00009">
    <property type="entry name" value="GTP_EFTU"/>
    <property type="match status" value="1"/>
</dbReference>
<dbReference type="NCBIfam" id="NF009379">
    <property type="entry name" value="PRK12740.1-3"/>
    <property type="match status" value="1"/>
</dbReference>
<dbReference type="SUPFAM" id="SSF50447">
    <property type="entry name" value="Translation proteins"/>
    <property type="match status" value="1"/>
</dbReference>
<dbReference type="OrthoDB" id="9802948at2"/>
<keyword evidence="4" id="KW-0648">Protein biosynthesis</keyword>
<dbReference type="InterPro" id="IPR047872">
    <property type="entry name" value="EFG_IV"/>
</dbReference>
<dbReference type="Gene3D" id="3.30.70.870">
    <property type="entry name" value="Elongation Factor G (Translational Gtpase), domain 3"/>
    <property type="match status" value="1"/>
</dbReference>
<dbReference type="Gene3D" id="3.30.70.240">
    <property type="match status" value="1"/>
</dbReference>
<keyword evidence="10" id="KW-1185">Reference proteome</keyword>
<evidence type="ECO:0000256" key="4">
    <source>
        <dbReference type="ARBA" id="ARBA00022917"/>
    </source>
</evidence>
<dbReference type="GO" id="GO:0003924">
    <property type="term" value="F:GTPase activity"/>
    <property type="evidence" value="ECO:0007669"/>
    <property type="project" value="InterPro"/>
</dbReference>
<dbReference type="CDD" id="cd01434">
    <property type="entry name" value="EFG_mtEFG1_IV"/>
    <property type="match status" value="1"/>
</dbReference>
<dbReference type="SUPFAM" id="SSF54211">
    <property type="entry name" value="Ribosomal protein S5 domain 2-like"/>
    <property type="match status" value="1"/>
</dbReference>
<dbReference type="SUPFAM" id="SSF52540">
    <property type="entry name" value="P-loop containing nucleoside triphosphate hydrolases"/>
    <property type="match status" value="1"/>
</dbReference>
<dbReference type="InterPro" id="IPR009000">
    <property type="entry name" value="Transl_B-barrel_sf"/>
</dbReference>
<dbReference type="InterPro" id="IPR041095">
    <property type="entry name" value="EFG_II"/>
</dbReference>
<dbReference type="InterPro" id="IPR014721">
    <property type="entry name" value="Ribsml_uS5_D2-typ_fold_subgr"/>
</dbReference>
<accession>A0A328AWW5</accession>
<evidence type="ECO:0000256" key="5">
    <source>
        <dbReference type="ARBA" id="ARBA00023134"/>
    </source>
</evidence>
<gene>
    <name evidence="9" type="ORF">DJ018_09250</name>
</gene>
<dbReference type="Gene3D" id="3.30.230.10">
    <property type="match status" value="1"/>
</dbReference>
<dbReference type="PANTHER" id="PTHR43261">
    <property type="entry name" value="TRANSLATION ELONGATION FACTOR G-RELATED"/>
    <property type="match status" value="1"/>
</dbReference>
<protein>
    <recommendedName>
        <fullName evidence="1">Elongation factor G</fullName>
    </recommendedName>
</protein>
<feature type="domain" description="Translation elongation factor EFG/EF2" evidence="8">
    <location>
        <begin position="459"/>
        <end position="576"/>
    </location>
</feature>
<evidence type="ECO:0000256" key="3">
    <source>
        <dbReference type="ARBA" id="ARBA00022768"/>
    </source>
</evidence>
<dbReference type="SMART" id="SM00838">
    <property type="entry name" value="EFG_C"/>
    <property type="match status" value="1"/>
</dbReference>
<dbReference type="InterPro" id="IPR020568">
    <property type="entry name" value="Ribosomal_Su5_D2-typ_SF"/>
</dbReference>
<dbReference type="InterPro" id="IPR005517">
    <property type="entry name" value="Transl_elong_EFG/EF2_IV"/>
</dbReference>
<evidence type="ECO:0000313" key="10">
    <source>
        <dbReference type="Proteomes" id="UP000249725"/>
    </source>
</evidence>
<dbReference type="GO" id="GO:0005525">
    <property type="term" value="F:GTP binding"/>
    <property type="evidence" value="ECO:0007669"/>
    <property type="project" value="UniProtKB-KW"/>
</dbReference>
<dbReference type="PRINTS" id="PR01037">
    <property type="entry name" value="TCRTETOQM"/>
</dbReference>
<dbReference type="GO" id="GO:0003746">
    <property type="term" value="F:translation elongation factor activity"/>
    <property type="evidence" value="ECO:0007669"/>
    <property type="project" value="UniProtKB-KW"/>
</dbReference>
<dbReference type="SUPFAM" id="SSF54980">
    <property type="entry name" value="EF-G C-terminal domain-like"/>
    <property type="match status" value="2"/>
</dbReference>
<dbReference type="Pfam" id="PF14492">
    <property type="entry name" value="EFG_III"/>
    <property type="match status" value="1"/>
</dbReference>
<keyword evidence="2" id="KW-0547">Nucleotide-binding</keyword>